<organism evidence="2 3">
    <name type="scientific">Strongyloides papillosus</name>
    <name type="common">Intestinal threadworm</name>
    <dbReference type="NCBI Taxonomy" id="174720"/>
    <lineage>
        <taxon>Eukaryota</taxon>
        <taxon>Metazoa</taxon>
        <taxon>Ecdysozoa</taxon>
        <taxon>Nematoda</taxon>
        <taxon>Chromadorea</taxon>
        <taxon>Rhabditida</taxon>
        <taxon>Tylenchina</taxon>
        <taxon>Panagrolaimomorpha</taxon>
        <taxon>Strongyloidoidea</taxon>
        <taxon>Strongyloididae</taxon>
        <taxon>Strongyloides</taxon>
    </lineage>
</organism>
<dbReference type="InterPro" id="IPR001810">
    <property type="entry name" value="F-box_dom"/>
</dbReference>
<keyword evidence="2" id="KW-1185">Reference proteome</keyword>
<dbReference type="InterPro" id="IPR036047">
    <property type="entry name" value="F-box-like_dom_sf"/>
</dbReference>
<evidence type="ECO:0000313" key="3">
    <source>
        <dbReference type="WBParaSite" id="SPAL_0001704700.1"/>
    </source>
</evidence>
<dbReference type="Proteomes" id="UP000046392">
    <property type="component" value="Unplaced"/>
</dbReference>
<evidence type="ECO:0000259" key="1">
    <source>
        <dbReference type="PROSITE" id="PS50181"/>
    </source>
</evidence>
<dbReference type="WBParaSite" id="SPAL_0001704700.1">
    <property type="protein sequence ID" value="SPAL_0001704700.1"/>
    <property type="gene ID" value="SPAL_0001704700"/>
</dbReference>
<dbReference type="PROSITE" id="PS50181">
    <property type="entry name" value="FBOX"/>
    <property type="match status" value="1"/>
</dbReference>
<accession>A0A0N5CGS2</accession>
<dbReference type="SUPFAM" id="SSF81383">
    <property type="entry name" value="F-box domain"/>
    <property type="match status" value="1"/>
</dbReference>
<reference evidence="3" key="1">
    <citation type="submission" date="2017-02" db="UniProtKB">
        <authorList>
            <consortium name="WormBaseParasite"/>
        </authorList>
    </citation>
    <scope>IDENTIFICATION</scope>
</reference>
<dbReference type="CDD" id="cd09917">
    <property type="entry name" value="F-box_SF"/>
    <property type="match status" value="1"/>
</dbReference>
<dbReference type="AlphaFoldDB" id="A0A0N5CGS2"/>
<dbReference type="Pfam" id="PF00646">
    <property type="entry name" value="F-box"/>
    <property type="match status" value="1"/>
</dbReference>
<protein>
    <submittedName>
        <fullName evidence="3">F-box domain-containing protein</fullName>
    </submittedName>
</protein>
<sequence length="332" mass="39215">MNSIGLPVELQLKIFKELSWKDVKNLKFVCKELHSTIVKNIETLDRPNVDYLHIYYTEDKISRVRYALKNNQNIWRIENLKVAVFGDDHEYEDFLKDKDFTEVKFLAFENTMNGEMICLKDSDYNACGVINDIGAFREIRLFVDGYHFCNLDNYYFHIYLSNRTWRPLEVTISSPEKLRMPYSGSVLRKESLRKWGLFERDGSRLIMNKITMDIITSNPLLEYGNTSTDSPAFIQVTNHLYELGLFNLENLCNRKPMQLTFTVYGGLTALDEEFYREFSDKIKFNGNFVVEDNDKMFLIENFGNCLKCHAEHRNTMFCTRSLWTEIFILRLL</sequence>
<evidence type="ECO:0000313" key="2">
    <source>
        <dbReference type="Proteomes" id="UP000046392"/>
    </source>
</evidence>
<feature type="domain" description="F-box" evidence="1">
    <location>
        <begin position="1"/>
        <end position="54"/>
    </location>
</feature>
<name>A0A0N5CGS2_STREA</name>
<proteinExistence type="predicted"/>